<dbReference type="Proteomes" id="UP000257323">
    <property type="component" value="Unassembled WGS sequence"/>
</dbReference>
<dbReference type="EMBL" id="QUAH01000011">
    <property type="protein sequence ID" value="RFT15246.1"/>
    <property type="molecule type" value="Genomic_DNA"/>
</dbReference>
<gene>
    <name evidence="1" type="ORF">OP8BY_0541</name>
</gene>
<proteinExistence type="predicted"/>
<protein>
    <submittedName>
        <fullName evidence="1">Uncharacterized protein</fullName>
    </submittedName>
</protein>
<organism evidence="1 2">
    <name type="scientific">Candidatus Saccharicenans subterraneus</name>
    <dbReference type="NCBI Taxonomy" id="2508984"/>
    <lineage>
        <taxon>Bacteria</taxon>
        <taxon>Candidatus Aminicenantota</taxon>
        <taxon>Candidatus Aminicenantia</taxon>
        <taxon>Candidatus Aminicenantales</taxon>
        <taxon>Candidatus Saccharicenantaceae</taxon>
        <taxon>Candidatus Saccharicenans</taxon>
    </lineage>
</organism>
<reference evidence="1 2" key="1">
    <citation type="submission" date="2018-08" db="EMBL/GenBank/DDBJ databases">
        <title>Genome analysis of the thermophilic bacterium of the candidate phylum Aminicenantes from deep subsurface aquifer revealed its physiology and ecological role.</title>
        <authorList>
            <person name="Kadnikov V.V."/>
            <person name="Mardanov A.V."/>
            <person name="Beletsky A.V."/>
            <person name="Karnachuk O.V."/>
            <person name="Ravin N.V."/>
        </authorList>
    </citation>
    <scope>NUCLEOTIDE SEQUENCE [LARGE SCALE GENOMIC DNA]</scope>
    <source>
        <strain evidence="1">BY38</strain>
    </source>
</reference>
<evidence type="ECO:0000313" key="2">
    <source>
        <dbReference type="Proteomes" id="UP000257323"/>
    </source>
</evidence>
<dbReference type="AlphaFoldDB" id="A0A3E2BKW1"/>
<comment type="caution">
    <text evidence="1">The sequence shown here is derived from an EMBL/GenBank/DDBJ whole genome shotgun (WGS) entry which is preliminary data.</text>
</comment>
<evidence type="ECO:0000313" key="1">
    <source>
        <dbReference type="EMBL" id="RFT15246.1"/>
    </source>
</evidence>
<accession>A0A3E2BKW1</accession>
<sequence length="38" mass="4531">MLAEKINGIRMRVQLEFILSMKMRYKEKGKVCLAKMKN</sequence>
<name>A0A3E2BKW1_9BACT</name>